<dbReference type="GO" id="GO:0016020">
    <property type="term" value="C:membrane"/>
    <property type="evidence" value="ECO:0007669"/>
    <property type="project" value="UniProtKB-UniRule"/>
</dbReference>
<feature type="transmembrane region" description="Helical" evidence="1">
    <location>
        <begin position="134"/>
        <end position="156"/>
    </location>
</feature>
<evidence type="ECO:0000259" key="2">
    <source>
        <dbReference type="PROSITE" id="PS50924"/>
    </source>
</evidence>
<feature type="domain" description="MHYT" evidence="2">
    <location>
        <begin position="30"/>
        <end position="221"/>
    </location>
</feature>
<gene>
    <name evidence="3" type="ORF">C8E97_6020</name>
</gene>
<feature type="transmembrane region" description="Helical" evidence="1">
    <location>
        <begin position="168"/>
        <end position="190"/>
    </location>
</feature>
<dbReference type="PROSITE" id="PS50924">
    <property type="entry name" value="MHYT"/>
    <property type="match status" value="1"/>
</dbReference>
<feature type="transmembrane region" description="Helical" evidence="1">
    <location>
        <begin position="68"/>
        <end position="92"/>
    </location>
</feature>
<keyword evidence="1" id="KW-1133">Transmembrane helix</keyword>
<dbReference type="AlphaFoldDB" id="A0A495W6K5"/>
<keyword evidence="4" id="KW-1185">Reference proteome</keyword>
<comment type="caution">
    <text evidence="3">The sequence shown here is derived from an EMBL/GenBank/DDBJ whole genome shotgun (WGS) entry which is preliminary data.</text>
</comment>
<evidence type="ECO:0000256" key="1">
    <source>
        <dbReference type="PROSITE-ProRule" id="PRU00244"/>
    </source>
</evidence>
<feature type="transmembrane region" description="Helical" evidence="1">
    <location>
        <begin position="36"/>
        <end position="56"/>
    </location>
</feature>
<dbReference type="PANTHER" id="PTHR35152">
    <property type="entry name" value="DOMAIN SIGNALLING PROTEIN, PUTATIVE (AFU_ORTHOLOGUE AFUA_5G11310)-RELATED"/>
    <property type="match status" value="1"/>
</dbReference>
<keyword evidence="1" id="KW-0812">Transmembrane</keyword>
<proteinExistence type="predicted"/>
<protein>
    <submittedName>
        <fullName evidence="3">NO-binding membrane sensor protein with MHYT domain</fullName>
    </submittedName>
</protein>
<feature type="transmembrane region" description="Helical" evidence="1">
    <location>
        <begin position="238"/>
        <end position="257"/>
    </location>
</feature>
<organism evidence="3 4">
    <name type="scientific">Saccharothrix australiensis</name>
    <dbReference type="NCBI Taxonomy" id="2072"/>
    <lineage>
        <taxon>Bacteria</taxon>
        <taxon>Bacillati</taxon>
        <taxon>Actinomycetota</taxon>
        <taxon>Actinomycetes</taxon>
        <taxon>Pseudonocardiales</taxon>
        <taxon>Pseudonocardiaceae</taxon>
        <taxon>Saccharothrix</taxon>
    </lineage>
</organism>
<accession>A0A495W6K5</accession>
<feature type="transmembrane region" description="Helical" evidence="1">
    <location>
        <begin position="197"/>
        <end position="218"/>
    </location>
</feature>
<evidence type="ECO:0000313" key="3">
    <source>
        <dbReference type="EMBL" id="RKT57302.1"/>
    </source>
</evidence>
<dbReference type="InterPro" id="IPR005330">
    <property type="entry name" value="MHYT_dom"/>
</dbReference>
<evidence type="ECO:0000313" key="4">
    <source>
        <dbReference type="Proteomes" id="UP000282084"/>
    </source>
</evidence>
<dbReference type="Pfam" id="PF03707">
    <property type="entry name" value="MHYT"/>
    <property type="match status" value="2"/>
</dbReference>
<feature type="transmembrane region" description="Helical" evidence="1">
    <location>
        <begin position="104"/>
        <end position="127"/>
    </location>
</feature>
<sequence>MCAAERFVSASSPTRSVHSVNHETTQHFSSGPWTLLLAYGVSVIGSLIGLACVVRARREPGRGARVRWTALGALAVGGIGIWLMHFIAMLGFDVPAATIRYSGPVTALSALVAVVAVGFGLSLVTLARFTGARLVLAGLPAGLGVAGMHYLGMAAIRFKGEVFHDELLVAASVVIALVATTAALWFALVVRTVAAQVVGGLVLGAAVTGMHYTGMAAIRATSDPKLPAPQGIAAFDLVFPVFVISGLVVGVLLWTLFTASGDASDDFADRRV</sequence>
<dbReference type="Proteomes" id="UP000282084">
    <property type="component" value="Unassembled WGS sequence"/>
</dbReference>
<reference evidence="3 4" key="1">
    <citation type="submission" date="2018-10" db="EMBL/GenBank/DDBJ databases">
        <title>Sequencing the genomes of 1000 actinobacteria strains.</title>
        <authorList>
            <person name="Klenk H.-P."/>
        </authorList>
    </citation>
    <scope>NUCLEOTIDE SEQUENCE [LARGE SCALE GENOMIC DNA]</scope>
    <source>
        <strain evidence="3 4">DSM 43800</strain>
    </source>
</reference>
<dbReference type="PANTHER" id="PTHR35152:SF1">
    <property type="entry name" value="DOMAIN SIGNALLING PROTEIN, PUTATIVE (AFU_ORTHOLOGUE AFUA_5G11310)-RELATED"/>
    <property type="match status" value="1"/>
</dbReference>
<keyword evidence="1" id="KW-0472">Membrane</keyword>
<name>A0A495W6K5_9PSEU</name>
<dbReference type="EMBL" id="RBXO01000001">
    <property type="protein sequence ID" value="RKT57302.1"/>
    <property type="molecule type" value="Genomic_DNA"/>
</dbReference>